<organism evidence="1 2">
    <name type="scientific">Micromonospora fluostatini</name>
    <dbReference type="NCBI Taxonomy" id="1629071"/>
    <lineage>
        <taxon>Bacteria</taxon>
        <taxon>Bacillati</taxon>
        <taxon>Actinomycetota</taxon>
        <taxon>Actinomycetes</taxon>
        <taxon>Micromonosporales</taxon>
        <taxon>Micromonosporaceae</taxon>
        <taxon>Micromonospora</taxon>
    </lineage>
</organism>
<dbReference type="Proteomes" id="UP000295626">
    <property type="component" value="Unassembled WGS sequence"/>
</dbReference>
<proteinExistence type="predicted"/>
<evidence type="ECO:0000313" key="1">
    <source>
        <dbReference type="EMBL" id="TDC01865.1"/>
    </source>
</evidence>
<evidence type="ECO:0000313" key="2">
    <source>
        <dbReference type="Proteomes" id="UP000295626"/>
    </source>
</evidence>
<name>A0ABY2DL85_9ACTN</name>
<keyword evidence="2" id="KW-1185">Reference proteome</keyword>
<gene>
    <name evidence="1" type="ORF">E1091_02015</name>
</gene>
<protein>
    <submittedName>
        <fullName evidence="1">Uncharacterized protein</fullName>
    </submittedName>
</protein>
<accession>A0ABY2DL85</accession>
<reference evidence="1 2" key="1">
    <citation type="submission" date="2019-02" db="EMBL/GenBank/DDBJ databases">
        <title>Draft genome sequences of novel Actinobacteria.</title>
        <authorList>
            <person name="Sahin N."/>
            <person name="Ay H."/>
            <person name="Saygin H."/>
        </authorList>
    </citation>
    <scope>NUCLEOTIDE SEQUENCE [LARGE SCALE GENOMIC DNA]</scope>
    <source>
        <strain evidence="1 2">JCM 30529</strain>
    </source>
</reference>
<comment type="caution">
    <text evidence="1">The sequence shown here is derived from an EMBL/GenBank/DDBJ whole genome shotgun (WGS) entry which is preliminary data.</text>
</comment>
<sequence>MTARAWRALVLVLVTAVIGLSAALMVALRALSVAEQRSCALVVALDSTYRQAPPQTPAGREIADRMAQLRADYDC</sequence>
<dbReference type="EMBL" id="SMKE01000030">
    <property type="protein sequence ID" value="TDC01865.1"/>
    <property type="molecule type" value="Genomic_DNA"/>
</dbReference>